<comment type="caution">
    <text evidence="2">The sequence shown here is derived from an EMBL/GenBank/DDBJ whole genome shotgun (WGS) entry which is preliminary data.</text>
</comment>
<dbReference type="EMBL" id="JBHTAJ010000025">
    <property type="protein sequence ID" value="MFC7180949.1"/>
    <property type="molecule type" value="Genomic_DNA"/>
</dbReference>
<sequence>MVKTPYHEGEQAVQKQAGEGHAGWGSPMFGAEIPPPFDLFLRRQRMLVIGGVDDSGAAWSTVVTGPRGFAGATGTRTIAVHALPVPGDPLEGVFDQQRDIGILAIEPQSSQRIRINGVARREGDGLLVTTEQVLGNCPKYLQQRALRPDAPAGPAPQVRRSALLDEDQQRWITGADTFFIASRAPQHGADASHRGGDPGFVRVTAPDRLVWPDYFGNSFYMTLGNLQLDPACGLTFLDWESGHALHVTGKARIDWDEGRAKAVQGALRLVEFEVEQVVEVRDFTTLRWRFAAPSPFNPR</sequence>
<dbReference type="PANTHER" id="PTHR42815">
    <property type="entry name" value="FAD-BINDING, PUTATIVE (AFU_ORTHOLOGUE AFUA_6G07600)-RELATED"/>
    <property type="match status" value="1"/>
</dbReference>
<dbReference type="SUPFAM" id="SSF50475">
    <property type="entry name" value="FMN-binding split barrel"/>
    <property type="match status" value="1"/>
</dbReference>
<evidence type="ECO:0000256" key="1">
    <source>
        <dbReference type="SAM" id="MobiDB-lite"/>
    </source>
</evidence>
<evidence type="ECO:0000313" key="2">
    <source>
        <dbReference type="EMBL" id="MFC7180949.1"/>
    </source>
</evidence>
<accession>A0ABW2FUS0</accession>
<gene>
    <name evidence="2" type="ORF">ACFQMG_15435</name>
</gene>
<protein>
    <submittedName>
        <fullName evidence="2">Pyridoxamine 5'-phosphate oxidase family protein</fullName>
    </submittedName>
</protein>
<evidence type="ECO:0000313" key="3">
    <source>
        <dbReference type="Proteomes" id="UP001596435"/>
    </source>
</evidence>
<dbReference type="PANTHER" id="PTHR42815:SF2">
    <property type="entry name" value="FAD-BINDING, PUTATIVE (AFU_ORTHOLOGUE AFUA_6G07600)-RELATED"/>
    <property type="match status" value="1"/>
</dbReference>
<dbReference type="Proteomes" id="UP001596435">
    <property type="component" value="Unassembled WGS sequence"/>
</dbReference>
<proteinExistence type="predicted"/>
<feature type="region of interest" description="Disordered" evidence="1">
    <location>
        <begin position="1"/>
        <end position="28"/>
    </location>
</feature>
<name>A0ABW2FUS0_9ACTN</name>
<dbReference type="Gene3D" id="2.30.110.10">
    <property type="entry name" value="Electron Transport, Fmn-binding Protein, Chain A"/>
    <property type="match status" value="1"/>
</dbReference>
<organism evidence="2 3">
    <name type="scientific">Kitasatospora paranensis</name>
    <dbReference type="NCBI Taxonomy" id="258053"/>
    <lineage>
        <taxon>Bacteria</taxon>
        <taxon>Bacillati</taxon>
        <taxon>Actinomycetota</taxon>
        <taxon>Actinomycetes</taxon>
        <taxon>Kitasatosporales</taxon>
        <taxon>Streptomycetaceae</taxon>
        <taxon>Kitasatospora</taxon>
    </lineage>
</organism>
<keyword evidence="3" id="KW-1185">Reference proteome</keyword>
<dbReference type="RefSeq" id="WP_345706699.1">
    <property type="nucleotide sequence ID" value="NZ_BAABKV010000001.1"/>
</dbReference>
<feature type="compositionally biased region" description="Basic and acidic residues" evidence="1">
    <location>
        <begin position="1"/>
        <end position="10"/>
    </location>
</feature>
<reference evidence="3" key="1">
    <citation type="journal article" date="2019" name="Int. J. Syst. Evol. Microbiol.">
        <title>The Global Catalogue of Microorganisms (GCM) 10K type strain sequencing project: providing services to taxonomists for standard genome sequencing and annotation.</title>
        <authorList>
            <consortium name="The Broad Institute Genomics Platform"/>
            <consortium name="The Broad Institute Genome Sequencing Center for Infectious Disease"/>
            <person name="Wu L."/>
            <person name="Ma J."/>
        </authorList>
    </citation>
    <scope>NUCLEOTIDE SEQUENCE [LARGE SCALE GENOMIC DNA]</scope>
    <source>
        <strain evidence="3">CGMCC 1.12859</strain>
    </source>
</reference>
<dbReference type="InterPro" id="IPR012349">
    <property type="entry name" value="Split_barrel_FMN-bd"/>
</dbReference>